<evidence type="ECO:0000313" key="3">
    <source>
        <dbReference type="Proteomes" id="UP001187315"/>
    </source>
</evidence>
<dbReference type="AlphaFoldDB" id="A0AA88SI40"/>
<dbReference type="EMBL" id="JAVHJS010000015">
    <property type="protein sequence ID" value="KAK2834150.1"/>
    <property type="molecule type" value="Genomic_DNA"/>
</dbReference>
<sequence>MERDCRTVKQDENSGGAEQKKISPKQSRFVFVLFFCAGLQIPESCRTSDGDREGARDRLGGVAKETDISGHGKRKEREAGALQQALS</sequence>
<feature type="compositionally biased region" description="Basic and acidic residues" evidence="1">
    <location>
        <begin position="46"/>
        <end position="79"/>
    </location>
</feature>
<reference evidence="2" key="1">
    <citation type="submission" date="2023-08" db="EMBL/GenBank/DDBJ databases">
        <title>Pelteobagrus vachellii genome.</title>
        <authorList>
            <person name="Liu H."/>
        </authorList>
    </citation>
    <scope>NUCLEOTIDE SEQUENCE</scope>
    <source>
        <strain evidence="2">PRFRI_2022a</strain>
        <tissue evidence="2">Muscle</tissue>
    </source>
</reference>
<feature type="region of interest" description="Disordered" evidence="1">
    <location>
        <begin position="44"/>
        <end position="87"/>
    </location>
</feature>
<proteinExistence type="predicted"/>
<keyword evidence="3" id="KW-1185">Reference proteome</keyword>
<name>A0AA88SI40_TACVA</name>
<feature type="region of interest" description="Disordered" evidence="1">
    <location>
        <begin position="1"/>
        <end position="22"/>
    </location>
</feature>
<organism evidence="2 3">
    <name type="scientific">Tachysurus vachellii</name>
    <name type="common">Darkbarbel catfish</name>
    <name type="synonym">Pelteobagrus vachellii</name>
    <dbReference type="NCBI Taxonomy" id="175792"/>
    <lineage>
        <taxon>Eukaryota</taxon>
        <taxon>Metazoa</taxon>
        <taxon>Chordata</taxon>
        <taxon>Craniata</taxon>
        <taxon>Vertebrata</taxon>
        <taxon>Euteleostomi</taxon>
        <taxon>Actinopterygii</taxon>
        <taxon>Neopterygii</taxon>
        <taxon>Teleostei</taxon>
        <taxon>Ostariophysi</taxon>
        <taxon>Siluriformes</taxon>
        <taxon>Bagridae</taxon>
        <taxon>Tachysurus</taxon>
    </lineage>
</organism>
<dbReference type="Proteomes" id="UP001187315">
    <property type="component" value="Unassembled WGS sequence"/>
</dbReference>
<protein>
    <submittedName>
        <fullName evidence="2">Uncharacterized protein</fullName>
    </submittedName>
</protein>
<accession>A0AA88SI40</accession>
<feature type="compositionally biased region" description="Basic and acidic residues" evidence="1">
    <location>
        <begin position="1"/>
        <end position="12"/>
    </location>
</feature>
<gene>
    <name evidence="2" type="ORF">Q7C36_014851</name>
</gene>
<evidence type="ECO:0000313" key="2">
    <source>
        <dbReference type="EMBL" id="KAK2834150.1"/>
    </source>
</evidence>
<evidence type="ECO:0000256" key="1">
    <source>
        <dbReference type="SAM" id="MobiDB-lite"/>
    </source>
</evidence>
<comment type="caution">
    <text evidence="2">The sequence shown here is derived from an EMBL/GenBank/DDBJ whole genome shotgun (WGS) entry which is preliminary data.</text>
</comment>